<dbReference type="NCBIfam" id="NF004855">
    <property type="entry name" value="PRK06208.1"/>
    <property type="match status" value="1"/>
</dbReference>
<evidence type="ECO:0000313" key="3">
    <source>
        <dbReference type="EMBL" id="KAK4220229.1"/>
    </source>
</evidence>
<comment type="caution">
    <text evidence="3">The sequence shown here is derived from an EMBL/GenBank/DDBJ whole genome shotgun (WGS) entry which is preliminary data.</text>
</comment>
<dbReference type="PANTHER" id="PTHR10672:SF25">
    <property type="entry name" value="MEIOTICALLY UP-REGULATED GENE 14 PROTEIN"/>
    <property type="match status" value="1"/>
</dbReference>
<dbReference type="SUPFAM" id="SSF53639">
    <property type="entry name" value="AraD/HMP-PK domain-like"/>
    <property type="match status" value="1"/>
</dbReference>
<dbReference type="AlphaFoldDB" id="A0AAN6YJH8"/>
<sequence>MSPPSATSPSSTTNQVTTVLSQIKDSNNNKNEASKTKKQTPLQQISQGTVTLSGPPSHPTFARERQHRLNHMAASFCHWSRENYVFGFSGHISVRDPEYPSSFWTNPLGVHFGLLKASDMILVNLRGQIVGGNRSRPANTAGFLIHGAIHEARPDVHAACHAHSRYGRAFSALGKRLDMISQDVCKFLGEAHAVYETYGGVVLVEEEGKHIARALGPKGKGVILKNHGLLTVGGTVDEAAWLFDVMEGACRDQLLVDAAVGGGYDEREGKKMIIGEEEARMNFELEGDADYCYAEFQVYYQFEMAMARRDGLEFDDAEEMDVEIEVIE</sequence>
<dbReference type="Proteomes" id="UP001301769">
    <property type="component" value="Unassembled WGS sequence"/>
</dbReference>
<dbReference type="GO" id="GO:0005856">
    <property type="term" value="C:cytoskeleton"/>
    <property type="evidence" value="ECO:0007669"/>
    <property type="project" value="TreeGrafter"/>
</dbReference>
<proteinExistence type="predicted"/>
<feature type="compositionally biased region" description="Polar residues" evidence="1">
    <location>
        <begin position="22"/>
        <end position="31"/>
    </location>
</feature>
<reference evidence="3" key="2">
    <citation type="submission" date="2023-05" db="EMBL/GenBank/DDBJ databases">
        <authorList>
            <consortium name="Lawrence Berkeley National Laboratory"/>
            <person name="Steindorff A."/>
            <person name="Hensen N."/>
            <person name="Bonometti L."/>
            <person name="Westerberg I."/>
            <person name="Brannstrom I.O."/>
            <person name="Guillou S."/>
            <person name="Cros-Aarteil S."/>
            <person name="Calhoun S."/>
            <person name="Haridas S."/>
            <person name="Kuo A."/>
            <person name="Mondo S."/>
            <person name="Pangilinan J."/>
            <person name="Riley R."/>
            <person name="Labutti K."/>
            <person name="Andreopoulos B."/>
            <person name="Lipzen A."/>
            <person name="Chen C."/>
            <person name="Yanf M."/>
            <person name="Daum C."/>
            <person name="Ng V."/>
            <person name="Clum A."/>
            <person name="Ohm R."/>
            <person name="Martin F."/>
            <person name="Silar P."/>
            <person name="Natvig D."/>
            <person name="Lalanne C."/>
            <person name="Gautier V."/>
            <person name="Ament-Velasquez S.L."/>
            <person name="Kruys A."/>
            <person name="Hutchinson M.I."/>
            <person name="Powell A.J."/>
            <person name="Barry K."/>
            <person name="Miller A.N."/>
            <person name="Grigoriev I.V."/>
            <person name="Debuchy R."/>
            <person name="Gladieux P."/>
            <person name="Thoren M.H."/>
            <person name="Johannesson H."/>
        </authorList>
    </citation>
    <scope>NUCLEOTIDE SEQUENCE</scope>
    <source>
        <strain evidence="3">PSN293</strain>
    </source>
</reference>
<evidence type="ECO:0000256" key="1">
    <source>
        <dbReference type="SAM" id="MobiDB-lite"/>
    </source>
</evidence>
<evidence type="ECO:0000313" key="4">
    <source>
        <dbReference type="Proteomes" id="UP001301769"/>
    </source>
</evidence>
<feature type="region of interest" description="Disordered" evidence="1">
    <location>
        <begin position="22"/>
        <end position="61"/>
    </location>
</feature>
<dbReference type="FunFam" id="3.40.225.10:FF:000009">
    <property type="entry name" value="Class II aldolase/adducin N-terminal"/>
    <property type="match status" value="1"/>
</dbReference>
<dbReference type="InterPro" id="IPR001303">
    <property type="entry name" value="Aldolase_II/adducin_N"/>
</dbReference>
<reference evidence="3" key="1">
    <citation type="journal article" date="2023" name="Mol. Phylogenet. Evol.">
        <title>Genome-scale phylogeny and comparative genomics of the fungal order Sordariales.</title>
        <authorList>
            <person name="Hensen N."/>
            <person name="Bonometti L."/>
            <person name="Westerberg I."/>
            <person name="Brannstrom I.O."/>
            <person name="Guillou S."/>
            <person name="Cros-Aarteil S."/>
            <person name="Calhoun S."/>
            <person name="Haridas S."/>
            <person name="Kuo A."/>
            <person name="Mondo S."/>
            <person name="Pangilinan J."/>
            <person name="Riley R."/>
            <person name="LaButti K."/>
            <person name="Andreopoulos B."/>
            <person name="Lipzen A."/>
            <person name="Chen C."/>
            <person name="Yan M."/>
            <person name="Daum C."/>
            <person name="Ng V."/>
            <person name="Clum A."/>
            <person name="Steindorff A."/>
            <person name="Ohm R.A."/>
            <person name="Martin F."/>
            <person name="Silar P."/>
            <person name="Natvig D.O."/>
            <person name="Lalanne C."/>
            <person name="Gautier V."/>
            <person name="Ament-Velasquez S.L."/>
            <person name="Kruys A."/>
            <person name="Hutchinson M.I."/>
            <person name="Powell A.J."/>
            <person name="Barry K."/>
            <person name="Miller A.N."/>
            <person name="Grigoriev I.V."/>
            <person name="Debuchy R."/>
            <person name="Gladieux P."/>
            <person name="Hiltunen Thoren M."/>
            <person name="Johannesson H."/>
        </authorList>
    </citation>
    <scope>NUCLEOTIDE SEQUENCE</scope>
    <source>
        <strain evidence="3">PSN293</strain>
    </source>
</reference>
<dbReference type="InterPro" id="IPR051017">
    <property type="entry name" value="Aldolase-II_Adducin_sf"/>
</dbReference>
<dbReference type="Pfam" id="PF00596">
    <property type="entry name" value="Aldolase_II"/>
    <property type="match status" value="1"/>
</dbReference>
<dbReference type="SMART" id="SM01007">
    <property type="entry name" value="Aldolase_II"/>
    <property type="match status" value="1"/>
</dbReference>
<gene>
    <name evidence="3" type="ORF">QBC37DRAFT_408175</name>
</gene>
<evidence type="ECO:0000259" key="2">
    <source>
        <dbReference type="SMART" id="SM01007"/>
    </source>
</evidence>
<protein>
    <submittedName>
        <fullName evidence="3">Meiotically up-regulated gene 14 protein</fullName>
    </submittedName>
</protein>
<name>A0AAN6YJH8_9PEZI</name>
<feature type="compositionally biased region" description="Polar residues" evidence="1">
    <location>
        <begin position="39"/>
        <end position="54"/>
    </location>
</feature>
<accession>A0AAN6YJH8</accession>
<dbReference type="GO" id="GO:0051015">
    <property type="term" value="F:actin filament binding"/>
    <property type="evidence" value="ECO:0007669"/>
    <property type="project" value="TreeGrafter"/>
</dbReference>
<organism evidence="3 4">
    <name type="scientific">Rhypophila decipiens</name>
    <dbReference type="NCBI Taxonomy" id="261697"/>
    <lineage>
        <taxon>Eukaryota</taxon>
        <taxon>Fungi</taxon>
        <taxon>Dikarya</taxon>
        <taxon>Ascomycota</taxon>
        <taxon>Pezizomycotina</taxon>
        <taxon>Sordariomycetes</taxon>
        <taxon>Sordariomycetidae</taxon>
        <taxon>Sordariales</taxon>
        <taxon>Naviculisporaceae</taxon>
        <taxon>Rhypophila</taxon>
    </lineage>
</organism>
<dbReference type="InterPro" id="IPR036409">
    <property type="entry name" value="Aldolase_II/adducin_N_sf"/>
</dbReference>
<keyword evidence="4" id="KW-1185">Reference proteome</keyword>
<dbReference type="Gene3D" id="3.40.225.10">
    <property type="entry name" value="Class II aldolase/adducin N-terminal domain"/>
    <property type="match status" value="1"/>
</dbReference>
<dbReference type="EMBL" id="MU858045">
    <property type="protein sequence ID" value="KAK4220229.1"/>
    <property type="molecule type" value="Genomic_DNA"/>
</dbReference>
<feature type="domain" description="Class II aldolase/adducin N-terminal" evidence="2">
    <location>
        <begin position="70"/>
        <end position="254"/>
    </location>
</feature>
<dbReference type="PANTHER" id="PTHR10672">
    <property type="entry name" value="ADDUCIN"/>
    <property type="match status" value="1"/>
</dbReference>